<reference evidence="7" key="1">
    <citation type="submission" date="2022-06" db="EMBL/GenBank/DDBJ databases">
        <title>Solitalea sp. MAHUQ-68 isolated from rhizospheric soil.</title>
        <authorList>
            <person name="Huq M.A."/>
        </authorList>
    </citation>
    <scope>NUCLEOTIDE SEQUENCE</scope>
    <source>
        <strain evidence="7">MAHUQ-68</strain>
    </source>
</reference>
<dbReference type="PROSITE" id="PS51007">
    <property type="entry name" value="CYTC"/>
    <property type="match status" value="1"/>
</dbReference>
<dbReference type="Proteomes" id="UP001155182">
    <property type="component" value="Unassembled WGS sequence"/>
</dbReference>
<sequence>MKKTAFVVLLLSAFVAGLVACSNPKEIKEKQYYSEGLYLYQKYCQNCHMDNGQGLGQLIPPLAASDYLQQNTSELACIIKNGKKGKITVNGKEYEGIMPANNLSTIEIAEIITYITNTWGNKLPTYSIKQVEEDLKKCP</sequence>
<dbReference type="EMBL" id="JAMWYS010000003">
    <property type="protein sequence ID" value="MCO4291322.1"/>
    <property type="molecule type" value="Genomic_DNA"/>
</dbReference>
<dbReference type="GO" id="GO:0046872">
    <property type="term" value="F:metal ion binding"/>
    <property type="evidence" value="ECO:0007669"/>
    <property type="project" value="UniProtKB-KW"/>
</dbReference>
<feature type="chain" id="PRO_5040859560" evidence="5">
    <location>
        <begin position="21"/>
        <end position="139"/>
    </location>
</feature>
<dbReference type="RefSeq" id="WP_252585490.1">
    <property type="nucleotide sequence ID" value="NZ_JAMWYS010000003.1"/>
</dbReference>
<evidence type="ECO:0000256" key="3">
    <source>
        <dbReference type="ARBA" id="ARBA00023004"/>
    </source>
</evidence>
<evidence type="ECO:0000256" key="2">
    <source>
        <dbReference type="ARBA" id="ARBA00022723"/>
    </source>
</evidence>
<dbReference type="InterPro" id="IPR009056">
    <property type="entry name" value="Cyt_c-like_dom"/>
</dbReference>
<protein>
    <submittedName>
        <fullName evidence="7">Cytochrome c</fullName>
    </submittedName>
</protein>
<dbReference type="PROSITE" id="PS51257">
    <property type="entry name" value="PROKAR_LIPOPROTEIN"/>
    <property type="match status" value="1"/>
</dbReference>
<feature type="signal peptide" evidence="5">
    <location>
        <begin position="1"/>
        <end position="20"/>
    </location>
</feature>
<evidence type="ECO:0000256" key="4">
    <source>
        <dbReference type="PROSITE-ProRule" id="PRU00433"/>
    </source>
</evidence>
<proteinExistence type="predicted"/>
<dbReference type="PANTHER" id="PTHR35008">
    <property type="entry name" value="BLL4482 PROTEIN-RELATED"/>
    <property type="match status" value="1"/>
</dbReference>
<dbReference type="Pfam" id="PF00034">
    <property type="entry name" value="Cytochrom_C"/>
    <property type="match status" value="1"/>
</dbReference>
<dbReference type="GO" id="GO:0009055">
    <property type="term" value="F:electron transfer activity"/>
    <property type="evidence" value="ECO:0007669"/>
    <property type="project" value="InterPro"/>
</dbReference>
<keyword evidence="1 4" id="KW-0349">Heme</keyword>
<dbReference type="InterPro" id="IPR051459">
    <property type="entry name" value="Cytochrome_c-type_DH"/>
</dbReference>
<evidence type="ECO:0000313" key="7">
    <source>
        <dbReference type="EMBL" id="MCO4291322.1"/>
    </source>
</evidence>
<dbReference type="Gene3D" id="1.10.760.10">
    <property type="entry name" value="Cytochrome c-like domain"/>
    <property type="match status" value="1"/>
</dbReference>
<dbReference type="InterPro" id="IPR036909">
    <property type="entry name" value="Cyt_c-like_dom_sf"/>
</dbReference>
<comment type="caution">
    <text evidence="7">The sequence shown here is derived from an EMBL/GenBank/DDBJ whole genome shotgun (WGS) entry which is preliminary data.</text>
</comment>
<keyword evidence="5" id="KW-0732">Signal</keyword>
<name>A0A9X2JAE3_9SPHI</name>
<keyword evidence="2 4" id="KW-0479">Metal-binding</keyword>
<evidence type="ECO:0000313" key="8">
    <source>
        <dbReference type="Proteomes" id="UP001155182"/>
    </source>
</evidence>
<dbReference type="PANTHER" id="PTHR35008:SF4">
    <property type="entry name" value="BLL4482 PROTEIN"/>
    <property type="match status" value="1"/>
</dbReference>
<evidence type="ECO:0000259" key="6">
    <source>
        <dbReference type="PROSITE" id="PS51007"/>
    </source>
</evidence>
<keyword evidence="8" id="KW-1185">Reference proteome</keyword>
<evidence type="ECO:0000256" key="5">
    <source>
        <dbReference type="SAM" id="SignalP"/>
    </source>
</evidence>
<accession>A0A9X2JAE3</accession>
<dbReference type="AlphaFoldDB" id="A0A9X2JAE3"/>
<organism evidence="7 8">
    <name type="scientific">Solitalea agri</name>
    <dbReference type="NCBI Taxonomy" id="2953739"/>
    <lineage>
        <taxon>Bacteria</taxon>
        <taxon>Pseudomonadati</taxon>
        <taxon>Bacteroidota</taxon>
        <taxon>Sphingobacteriia</taxon>
        <taxon>Sphingobacteriales</taxon>
        <taxon>Sphingobacteriaceae</taxon>
        <taxon>Solitalea</taxon>
    </lineage>
</organism>
<dbReference type="SUPFAM" id="SSF46626">
    <property type="entry name" value="Cytochrome c"/>
    <property type="match status" value="1"/>
</dbReference>
<dbReference type="GO" id="GO:0020037">
    <property type="term" value="F:heme binding"/>
    <property type="evidence" value="ECO:0007669"/>
    <property type="project" value="InterPro"/>
</dbReference>
<feature type="domain" description="Cytochrome c" evidence="6">
    <location>
        <begin position="31"/>
        <end position="119"/>
    </location>
</feature>
<gene>
    <name evidence="7" type="ORF">NF867_00410</name>
</gene>
<keyword evidence="3 4" id="KW-0408">Iron</keyword>
<evidence type="ECO:0000256" key="1">
    <source>
        <dbReference type="ARBA" id="ARBA00022617"/>
    </source>
</evidence>